<reference evidence="10 11" key="2">
    <citation type="submission" date="2015-11" db="EMBL/GenBank/DDBJ databases">
        <authorList>
            <person name="Zhang Y."/>
            <person name="Guo Z."/>
        </authorList>
    </citation>
    <scope>NUCLEOTIDE SEQUENCE [LARGE SCALE GENOMIC DNA]</scope>
    <source>
        <strain evidence="10">JGI-4</strain>
    </source>
</reference>
<proteinExistence type="inferred from homology"/>
<evidence type="ECO:0000256" key="7">
    <source>
        <dbReference type="SAM" id="Phobius"/>
    </source>
</evidence>
<dbReference type="STRING" id="1633631.GCA_001442925_01342"/>
<comment type="subcellular location">
    <subcellularLocation>
        <location evidence="1">Endomembrane system</location>
        <topology evidence="1">Multi-pass membrane protein</topology>
    </subcellularLocation>
    <subcellularLocation>
        <location evidence="6">Membrane</location>
        <topology evidence="6">Multi-pass membrane protein</topology>
    </subcellularLocation>
</comment>
<dbReference type="Proteomes" id="UP000182011">
    <property type="component" value="Unassembled WGS sequence"/>
</dbReference>
<keyword evidence="4 7" id="KW-1133">Transmembrane helix</keyword>
<dbReference type="AlphaFoldDB" id="A0A0P1P669"/>
<accession>A0A0P1P669</accession>
<organism evidence="10 11">
    <name type="scientific">Candidatus Kryptonium thompsonii</name>
    <dbReference type="NCBI Taxonomy" id="1633631"/>
    <lineage>
        <taxon>Bacteria</taxon>
        <taxon>Pseudomonadati</taxon>
        <taxon>Candidatus Kryptoniota</taxon>
        <taxon>Candidatus Kryptonium</taxon>
    </lineage>
</organism>
<keyword evidence="3 6" id="KW-0812">Transmembrane</keyword>
<dbReference type="GO" id="GO:0008137">
    <property type="term" value="F:NADH dehydrogenase (ubiquinone) activity"/>
    <property type="evidence" value="ECO:0007669"/>
    <property type="project" value="InterPro"/>
</dbReference>
<evidence type="ECO:0000256" key="6">
    <source>
        <dbReference type="RuleBase" id="RU000320"/>
    </source>
</evidence>
<dbReference type="Pfam" id="PF00361">
    <property type="entry name" value="Proton_antipo_M"/>
    <property type="match status" value="1"/>
</dbReference>
<dbReference type="PANTHER" id="PTHR43507">
    <property type="entry name" value="NADH-UBIQUINONE OXIDOREDUCTASE CHAIN 4"/>
    <property type="match status" value="1"/>
</dbReference>
<reference evidence="9 12" key="1">
    <citation type="submission" date="2015-11" db="EMBL/GenBank/DDBJ databases">
        <authorList>
            <person name="Varghese N."/>
        </authorList>
    </citation>
    <scope>NUCLEOTIDE SEQUENCE [LARGE SCALE GENOMIC DNA]</scope>
    <source>
        <strain evidence="9 12">JGI-8</strain>
    </source>
</reference>
<accession>A0A0P1MSN1</accession>
<feature type="transmembrane region" description="Helical" evidence="7">
    <location>
        <begin position="421"/>
        <end position="441"/>
    </location>
</feature>
<dbReference type="InterPro" id="IPR010227">
    <property type="entry name" value="NADH_Q_OxRdtase_chainM/4"/>
</dbReference>
<accession>A0A0P1LF10</accession>
<evidence type="ECO:0000313" key="10">
    <source>
        <dbReference type="EMBL" id="CUU05780.1"/>
    </source>
</evidence>
<feature type="transmembrane region" description="Helical" evidence="7">
    <location>
        <begin position="462"/>
        <end position="481"/>
    </location>
</feature>
<feature type="transmembrane region" description="Helical" evidence="7">
    <location>
        <begin position="169"/>
        <end position="192"/>
    </location>
</feature>
<evidence type="ECO:0000256" key="4">
    <source>
        <dbReference type="ARBA" id="ARBA00022989"/>
    </source>
</evidence>
<dbReference type="PRINTS" id="PR01437">
    <property type="entry name" value="NUOXDRDTASE4"/>
</dbReference>
<evidence type="ECO:0000313" key="12">
    <source>
        <dbReference type="Proteomes" id="UP000182200"/>
    </source>
</evidence>
<gene>
    <name evidence="10" type="ORF">JGI4_01347</name>
    <name evidence="9" type="ORF">JGI8_01246</name>
</gene>
<feature type="transmembrane region" description="Helical" evidence="7">
    <location>
        <begin position="6"/>
        <end position="26"/>
    </location>
</feature>
<feature type="transmembrane region" description="Helical" evidence="7">
    <location>
        <begin position="137"/>
        <end position="157"/>
    </location>
</feature>
<dbReference type="PANTHER" id="PTHR43507:SF1">
    <property type="entry name" value="NADH-UBIQUINONE OXIDOREDUCTASE CHAIN 4"/>
    <property type="match status" value="1"/>
</dbReference>
<dbReference type="GO" id="GO:0042773">
    <property type="term" value="P:ATP synthesis coupled electron transport"/>
    <property type="evidence" value="ECO:0007669"/>
    <property type="project" value="InterPro"/>
</dbReference>
<feature type="transmembrane region" description="Helical" evidence="7">
    <location>
        <begin position="380"/>
        <end position="401"/>
    </location>
</feature>
<feature type="transmembrane region" description="Helical" evidence="7">
    <location>
        <begin position="33"/>
        <end position="54"/>
    </location>
</feature>
<accession>A0A0P1LYT2</accession>
<feature type="transmembrane region" description="Helical" evidence="7">
    <location>
        <begin position="311"/>
        <end position="332"/>
    </location>
</feature>
<keyword evidence="5 7" id="KW-0472">Membrane</keyword>
<feature type="transmembrane region" description="Helical" evidence="7">
    <location>
        <begin position="212"/>
        <end position="230"/>
    </location>
</feature>
<evidence type="ECO:0000256" key="2">
    <source>
        <dbReference type="ARBA" id="ARBA00009025"/>
    </source>
</evidence>
<feature type="domain" description="NADH:quinone oxidoreductase/Mrp antiporter transmembrane" evidence="8">
    <location>
        <begin position="134"/>
        <end position="422"/>
    </location>
</feature>
<dbReference type="Proteomes" id="UP000182200">
    <property type="component" value="Unassembled WGS sequence"/>
</dbReference>
<dbReference type="RefSeq" id="WP_075426437.1">
    <property type="nucleotide sequence ID" value="NZ_CZVI01000016.1"/>
</dbReference>
<sequence length="512" mass="56924">MEWLQKHILTTIIFLPLVGALVISLINSERKNLIKFLGLFFSTLTFALSAYVFLKYEPQKTGFQFVEIYPWIRSLDISYKIGIDGISLLLLVLTTFLTPVGLLATWGSVDKRVKGYVIMFLLLETGMNGVFCALDTFLFYIFWETMLIPMYFIIGIWGGENRIYAAVKFVIYTMVGSLLMLVAIIALGNFASQLNGQFTGDLEKLYEVAPKVALNAQILMFLAFTLSFAIKVPLFPFHTWLPDAHVEAPTAGSVILAGVLLKMGTYGILRFSIPLFPEATFIFLPYIAVLAVIGIIYGALVSFVQPDLKKLVAYSSVSHLGFVVLGLMGLTIESVQGGLIQMVNHGLSTGALFMLVGMIYDRRHTRMIEEFGGLARVTPVYATFFMIVALSSLGLPGLNGFVGEFLILLGSFKSKFLGTTAFSILAASGVILAAVYLLTAYQRIFFGKVTKPENQNIKDLNLREIVSLAFVLIFIVWIGIYPNTFLKKSEPSVKKVVEQMEKYRSGIFRAQK</sequence>
<evidence type="ECO:0000256" key="5">
    <source>
        <dbReference type="ARBA" id="ARBA00023136"/>
    </source>
</evidence>
<feature type="transmembrane region" description="Helical" evidence="7">
    <location>
        <begin position="85"/>
        <end position="106"/>
    </location>
</feature>
<feature type="transmembrane region" description="Helical" evidence="7">
    <location>
        <begin position="281"/>
        <end position="304"/>
    </location>
</feature>
<accession>A0A0S4N3G1</accession>
<dbReference type="NCBIfam" id="TIGR01972">
    <property type="entry name" value="NDH_I_M"/>
    <property type="match status" value="1"/>
</dbReference>
<evidence type="ECO:0000313" key="9">
    <source>
        <dbReference type="EMBL" id="CUS88820.1"/>
    </source>
</evidence>
<accession>A0A0P1P4S4</accession>
<protein>
    <submittedName>
        <fullName evidence="10">NADH dehydrogenase subunit M</fullName>
    </submittedName>
</protein>
<dbReference type="GO" id="GO:0012505">
    <property type="term" value="C:endomembrane system"/>
    <property type="evidence" value="ECO:0007669"/>
    <property type="project" value="UniProtKB-SubCell"/>
</dbReference>
<accession>A0A0P1LZL5</accession>
<evidence type="ECO:0000256" key="3">
    <source>
        <dbReference type="ARBA" id="ARBA00022692"/>
    </source>
</evidence>
<dbReference type="EMBL" id="CZVI01000016">
    <property type="protein sequence ID" value="CUS88820.1"/>
    <property type="molecule type" value="Genomic_DNA"/>
</dbReference>
<accession>A0A0P1MJH2</accession>
<dbReference type="GO" id="GO:0003954">
    <property type="term" value="F:NADH dehydrogenase activity"/>
    <property type="evidence" value="ECO:0007669"/>
    <property type="project" value="TreeGrafter"/>
</dbReference>
<comment type="similarity">
    <text evidence="2">Belongs to the complex I subunit 4 family.</text>
</comment>
<evidence type="ECO:0000259" key="8">
    <source>
        <dbReference type="Pfam" id="PF00361"/>
    </source>
</evidence>
<accession>A0A0P1MIQ0</accession>
<dbReference type="OrthoDB" id="9811718at2"/>
<dbReference type="GO" id="GO:0015990">
    <property type="term" value="P:electron transport coupled proton transport"/>
    <property type="evidence" value="ECO:0007669"/>
    <property type="project" value="TreeGrafter"/>
</dbReference>
<accession>A0A0P1LN28</accession>
<feature type="transmembrane region" description="Helical" evidence="7">
    <location>
        <begin position="338"/>
        <end position="360"/>
    </location>
</feature>
<dbReference type="InterPro" id="IPR001750">
    <property type="entry name" value="ND/Mrp_TM"/>
</dbReference>
<dbReference type="GO" id="GO:0048039">
    <property type="term" value="F:ubiquinone binding"/>
    <property type="evidence" value="ECO:0007669"/>
    <property type="project" value="TreeGrafter"/>
</dbReference>
<keyword evidence="12" id="KW-1185">Reference proteome</keyword>
<dbReference type="EMBL" id="FAOP01000005">
    <property type="protein sequence ID" value="CUU05780.1"/>
    <property type="molecule type" value="Genomic_DNA"/>
</dbReference>
<accession>A0A0P1M987</accession>
<name>A0A0P1P669_9BACT</name>
<evidence type="ECO:0000313" key="11">
    <source>
        <dbReference type="Proteomes" id="UP000182011"/>
    </source>
</evidence>
<evidence type="ECO:0000256" key="1">
    <source>
        <dbReference type="ARBA" id="ARBA00004127"/>
    </source>
</evidence>
<dbReference type="GO" id="GO:0016020">
    <property type="term" value="C:membrane"/>
    <property type="evidence" value="ECO:0007669"/>
    <property type="project" value="UniProtKB-SubCell"/>
</dbReference>
<dbReference type="InterPro" id="IPR003918">
    <property type="entry name" value="NADH_UbQ_OxRdtase"/>
</dbReference>
<feature type="transmembrane region" description="Helical" evidence="7">
    <location>
        <begin position="251"/>
        <end position="269"/>
    </location>
</feature>
<accession>A0A0P1M2F0</accession>